<feature type="domain" description="Zn(2)-C6 fungal-type" evidence="5">
    <location>
        <begin position="7"/>
        <end position="39"/>
    </location>
</feature>
<evidence type="ECO:0000313" key="6">
    <source>
        <dbReference type="EMBL" id="KAH6887073.1"/>
    </source>
</evidence>
<gene>
    <name evidence="6" type="ORF">B0T10DRAFT_530370</name>
</gene>
<evidence type="ECO:0000256" key="2">
    <source>
        <dbReference type="ARBA" id="ARBA00022723"/>
    </source>
</evidence>
<dbReference type="Proteomes" id="UP000777438">
    <property type="component" value="Unassembled WGS sequence"/>
</dbReference>
<keyword evidence="3" id="KW-0539">Nucleus</keyword>
<dbReference type="Gene3D" id="4.10.240.10">
    <property type="entry name" value="Zn(2)-C6 fungal-type DNA-binding domain"/>
    <property type="match status" value="1"/>
</dbReference>
<dbReference type="PROSITE" id="PS00463">
    <property type="entry name" value="ZN2_CY6_FUNGAL_1"/>
    <property type="match status" value="1"/>
</dbReference>
<dbReference type="InterPro" id="IPR050613">
    <property type="entry name" value="Sec_Metabolite_Reg"/>
</dbReference>
<evidence type="ECO:0000313" key="7">
    <source>
        <dbReference type="Proteomes" id="UP000777438"/>
    </source>
</evidence>
<feature type="compositionally biased region" description="Pro residues" evidence="4">
    <location>
        <begin position="67"/>
        <end position="79"/>
    </location>
</feature>
<accession>A0A9P8W3M6</accession>
<dbReference type="CDD" id="cd00067">
    <property type="entry name" value="GAL4"/>
    <property type="match status" value="1"/>
</dbReference>
<name>A0A9P8W3M6_9HYPO</name>
<protein>
    <recommendedName>
        <fullName evidence="5">Zn(2)-C6 fungal-type domain-containing protein</fullName>
    </recommendedName>
</protein>
<organism evidence="6 7">
    <name type="scientific">Thelonectria olida</name>
    <dbReference type="NCBI Taxonomy" id="1576542"/>
    <lineage>
        <taxon>Eukaryota</taxon>
        <taxon>Fungi</taxon>
        <taxon>Dikarya</taxon>
        <taxon>Ascomycota</taxon>
        <taxon>Pezizomycotina</taxon>
        <taxon>Sordariomycetes</taxon>
        <taxon>Hypocreomycetidae</taxon>
        <taxon>Hypocreales</taxon>
        <taxon>Nectriaceae</taxon>
        <taxon>Thelonectria</taxon>
    </lineage>
</organism>
<dbReference type="GO" id="GO:0000981">
    <property type="term" value="F:DNA-binding transcription factor activity, RNA polymerase II-specific"/>
    <property type="evidence" value="ECO:0007669"/>
    <property type="project" value="InterPro"/>
</dbReference>
<dbReference type="SUPFAM" id="SSF57701">
    <property type="entry name" value="Zn2/Cys6 DNA-binding domain"/>
    <property type="match status" value="1"/>
</dbReference>
<evidence type="ECO:0000259" key="5">
    <source>
        <dbReference type="PROSITE" id="PS50048"/>
    </source>
</evidence>
<dbReference type="EMBL" id="JAGPYM010000015">
    <property type="protein sequence ID" value="KAH6887073.1"/>
    <property type="molecule type" value="Genomic_DNA"/>
</dbReference>
<proteinExistence type="predicted"/>
<keyword evidence="2" id="KW-0479">Metal-binding</keyword>
<dbReference type="InterPro" id="IPR036864">
    <property type="entry name" value="Zn2-C6_fun-type_DNA-bd_sf"/>
</dbReference>
<dbReference type="PANTHER" id="PTHR31001:SF40">
    <property type="entry name" value="ZN(II)2CYS6 TRANSCRIPTION FACTOR (EUROFUNG)"/>
    <property type="match status" value="1"/>
</dbReference>
<evidence type="ECO:0000256" key="1">
    <source>
        <dbReference type="ARBA" id="ARBA00004123"/>
    </source>
</evidence>
<dbReference type="AlphaFoldDB" id="A0A9P8W3M6"/>
<dbReference type="PANTHER" id="PTHR31001">
    <property type="entry name" value="UNCHARACTERIZED TRANSCRIPTIONAL REGULATORY PROTEIN"/>
    <property type="match status" value="1"/>
</dbReference>
<dbReference type="Pfam" id="PF04082">
    <property type="entry name" value="Fungal_trans"/>
    <property type="match status" value="1"/>
</dbReference>
<dbReference type="GO" id="GO:0005634">
    <property type="term" value="C:nucleus"/>
    <property type="evidence" value="ECO:0007669"/>
    <property type="project" value="UniProtKB-SubCell"/>
</dbReference>
<evidence type="ECO:0000256" key="3">
    <source>
        <dbReference type="ARBA" id="ARBA00023242"/>
    </source>
</evidence>
<dbReference type="InterPro" id="IPR007219">
    <property type="entry name" value="XnlR_reg_dom"/>
</dbReference>
<dbReference type="GO" id="GO:0006351">
    <property type="term" value="P:DNA-templated transcription"/>
    <property type="evidence" value="ECO:0007669"/>
    <property type="project" value="InterPro"/>
</dbReference>
<dbReference type="OrthoDB" id="4898680at2759"/>
<dbReference type="CDD" id="cd12148">
    <property type="entry name" value="fungal_TF_MHR"/>
    <property type="match status" value="1"/>
</dbReference>
<feature type="region of interest" description="Disordered" evidence="4">
    <location>
        <begin position="48"/>
        <end position="92"/>
    </location>
</feature>
<dbReference type="SMART" id="SM00066">
    <property type="entry name" value="GAL4"/>
    <property type="match status" value="1"/>
</dbReference>
<dbReference type="GO" id="GO:0008270">
    <property type="term" value="F:zinc ion binding"/>
    <property type="evidence" value="ECO:0007669"/>
    <property type="project" value="InterPro"/>
</dbReference>
<sequence length="648" mass="72454">MNVRHAACEPCRRAKLACGHQRPTCRRCQHQGRGDECVYRARPFRRRPNLSRESSSPRETPTSSHVPPLPLTPPTPLPNHTPSHRYPNPGFLGTSSHATIFNQVSSRAIPDATSSEPHDTQLRTPPSGLDILHDQRLANTAANTLSYVQQLSITKLHTLTQAWLDTGVSLPLAEPLVGRSCEAALSLRDWLANSHVSLVQKARTLGDNTRKRINLRRNTSVDDFFLQLLGSNLRWEMLGIFFTAATRAVLDTPSFTSLYANEDQRRLLVRSLIHISDCCLETCLALDCLNDLQLVLQYENMIANSQVAGDQSYYCWRKVGDVTSTLCALGYHEKIDEHASNIPPFIAELRRAAFARIFSADKSLAIFLGRPPRITKSYCHFQLPSNLPHVWQESISQDASSRVVGQLDSAEPISYTADTRCSALFAYLKEDVLQILRDSQTPSAREKSQLRDCHRNPFERDFLVAIRLDYLHTLFLVSLVSQKKTSEPEEALLTVAGEMLSLTVEAIILRDRLVNAGTSLIWKVAQYGLPAAGVVSLALLNSSASLAGTRLSRSKMVQDLSALVAEISIGAWIQEGEPNYALFTRATTTIRCLLDSLITWKPPQGSESSQSIERVNHIEEWDPYIHLQSWEFEMGFWASLAEHPTLIT</sequence>
<dbReference type="PROSITE" id="PS50048">
    <property type="entry name" value="ZN2_CY6_FUNGAL_2"/>
    <property type="match status" value="1"/>
</dbReference>
<evidence type="ECO:0000256" key="4">
    <source>
        <dbReference type="SAM" id="MobiDB-lite"/>
    </source>
</evidence>
<comment type="caution">
    <text evidence="6">The sequence shown here is derived from an EMBL/GenBank/DDBJ whole genome shotgun (WGS) entry which is preliminary data.</text>
</comment>
<dbReference type="Pfam" id="PF00172">
    <property type="entry name" value="Zn_clus"/>
    <property type="match status" value="1"/>
</dbReference>
<comment type="subcellular location">
    <subcellularLocation>
        <location evidence="1">Nucleus</location>
    </subcellularLocation>
</comment>
<dbReference type="GO" id="GO:0003677">
    <property type="term" value="F:DNA binding"/>
    <property type="evidence" value="ECO:0007669"/>
    <property type="project" value="InterPro"/>
</dbReference>
<keyword evidence="7" id="KW-1185">Reference proteome</keyword>
<feature type="compositionally biased region" description="Low complexity" evidence="4">
    <location>
        <begin position="51"/>
        <end position="66"/>
    </location>
</feature>
<reference evidence="6 7" key="1">
    <citation type="journal article" date="2021" name="Nat. Commun.">
        <title>Genetic determinants of endophytism in the Arabidopsis root mycobiome.</title>
        <authorList>
            <person name="Mesny F."/>
            <person name="Miyauchi S."/>
            <person name="Thiergart T."/>
            <person name="Pickel B."/>
            <person name="Atanasova L."/>
            <person name="Karlsson M."/>
            <person name="Huettel B."/>
            <person name="Barry K.W."/>
            <person name="Haridas S."/>
            <person name="Chen C."/>
            <person name="Bauer D."/>
            <person name="Andreopoulos W."/>
            <person name="Pangilinan J."/>
            <person name="LaButti K."/>
            <person name="Riley R."/>
            <person name="Lipzen A."/>
            <person name="Clum A."/>
            <person name="Drula E."/>
            <person name="Henrissat B."/>
            <person name="Kohler A."/>
            <person name="Grigoriev I.V."/>
            <person name="Martin F.M."/>
            <person name="Hacquard S."/>
        </authorList>
    </citation>
    <scope>NUCLEOTIDE SEQUENCE [LARGE SCALE GENOMIC DNA]</scope>
    <source>
        <strain evidence="6 7">MPI-CAGE-CH-0241</strain>
    </source>
</reference>
<dbReference type="InterPro" id="IPR001138">
    <property type="entry name" value="Zn2Cys6_DnaBD"/>
</dbReference>